<dbReference type="Proteomes" id="UP000011554">
    <property type="component" value="Unassembled WGS sequence"/>
</dbReference>
<organism evidence="2 3">
    <name type="scientific">Natrialba asiatica (strain ATCC 700177 / DSM 12278 / JCM 9576 / FERM P-10747 / NBRC 102637 / 172P1)</name>
    <dbReference type="NCBI Taxonomy" id="29540"/>
    <lineage>
        <taxon>Archaea</taxon>
        <taxon>Methanobacteriati</taxon>
        <taxon>Methanobacteriota</taxon>
        <taxon>Stenosarchaea group</taxon>
        <taxon>Halobacteria</taxon>
        <taxon>Halobacteriales</taxon>
        <taxon>Natrialbaceae</taxon>
        <taxon>Natrialba</taxon>
    </lineage>
</organism>
<protein>
    <submittedName>
        <fullName evidence="2">Uncharacterized protein</fullName>
    </submittedName>
</protein>
<gene>
    <name evidence="2" type="ORF">C481_07616</name>
</gene>
<dbReference type="AlphaFoldDB" id="M0AW41"/>
<comment type="caution">
    <text evidence="2">The sequence shown here is derived from an EMBL/GenBank/DDBJ whole genome shotgun (WGS) entry which is preliminary data.</text>
</comment>
<dbReference type="eggNOG" id="arCOG10761">
    <property type="taxonomic scope" value="Archaea"/>
</dbReference>
<proteinExistence type="predicted"/>
<evidence type="ECO:0000256" key="1">
    <source>
        <dbReference type="SAM" id="Phobius"/>
    </source>
</evidence>
<accession>M0AW41</accession>
<feature type="transmembrane region" description="Helical" evidence="1">
    <location>
        <begin position="38"/>
        <end position="55"/>
    </location>
</feature>
<keyword evidence="1" id="KW-1133">Transmembrane helix</keyword>
<reference evidence="2 3" key="1">
    <citation type="journal article" date="2014" name="PLoS Genet.">
        <title>Phylogenetically driven sequencing of extremely halophilic archaea reveals strategies for static and dynamic osmo-response.</title>
        <authorList>
            <person name="Becker E.A."/>
            <person name="Seitzer P.M."/>
            <person name="Tritt A."/>
            <person name="Larsen D."/>
            <person name="Krusor M."/>
            <person name="Yao A.I."/>
            <person name="Wu D."/>
            <person name="Madern D."/>
            <person name="Eisen J.A."/>
            <person name="Darling A.E."/>
            <person name="Facciotti M.T."/>
        </authorList>
    </citation>
    <scope>NUCLEOTIDE SEQUENCE [LARGE SCALE GENOMIC DNA]</scope>
    <source>
        <strain evidence="2 3">DSM 12278</strain>
    </source>
</reference>
<keyword evidence="1" id="KW-0812">Transmembrane</keyword>
<keyword evidence="1" id="KW-0472">Membrane</keyword>
<evidence type="ECO:0000313" key="3">
    <source>
        <dbReference type="Proteomes" id="UP000011554"/>
    </source>
</evidence>
<dbReference type="EMBL" id="AOIO01000021">
    <property type="protein sequence ID" value="ELZ02517.1"/>
    <property type="molecule type" value="Genomic_DNA"/>
</dbReference>
<feature type="transmembrane region" description="Helical" evidence="1">
    <location>
        <begin position="7"/>
        <end position="26"/>
    </location>
</feature>
<sequence length="67" mass="7231">MISRNRLFIGSLWIGVAALMTVPLSLDSGLPSSAGELAQVFVIVLALFLAGIYLLDPWGVLSRQPFQ</sequence>
<keyword evidence="3" id="KW-1185">Reference proteome</keyword>
<evidence type="ECO:0000313" key="2">
    <source>
        <dbReference type="EMBL" id="ELZ02517.1"/>
    </source>
</evidence>
<dbReference type="OrthoDB" id="204603at2157"/>
<name>M0AW41_NATA1</name>
<dbReference type="PATRIC" id="fig|29540.5.peg.1551"/>